<reference evidence="4 5" key="1">
    <citation type="submission" date="2013-07" db="EMBL/GenBank/DDBJ databases">
        <title>Comparative Genomic and Metabolomic Analysis of Twelve Strains of Pseudoalteromonas luteoviolacea.</title>
        <authorList>
            <person name="Vynne N.G."/>
            <person name="Mansson M."/>
            <person name="Gram L."/>
        </authorList>
    </citation>
    <scope>NUCLEOTIDE SEQUENCE [LARGE SCALE GENOMIC DNA]</scope>
    <source>
        <strain evidence="4 5">NCIMB 1942</strain>
    </source>
</reference>
<keyword evidence="2" id="KW-0732">Signal</keyword>
<name>A0A167GN98_9GAMM</name>
<keyword evidence="1" id="KW-1133">Transmembrane helix</keyword>
<dbReference type="SUPFAM" id="SSF49384">
    <property type="entry name" value="Carbohydrate-binding domain"/>
    <property type="match status" value="1"/>
</dbReference>
<dbReference type="InterPro" id="IPR002102">
    <property type="entry name" value="Cohesin_dom"/>
</dbReference>
<evidence type="ECO:0000313" key="5">
    <source>
        <dbReference type="Proteomes" id="UP000076587"/>
    </source>
</evidence>
<keyword evidence="1" id="KW-0812">Transmembrane</keyword>
<gene>
    <name evidence="4" type="ORF">N482_05030</name>
</gene>
<evidence type="ECO:0000256" key="1">
    <source>
        <dbReference type="SAM" id="Phobius"/>
    </source>
</evidence>
<dbReference type="PATRIC" id="fig|1365253.3.peg.868"/>
<sequence>MKQLITIFLLLNSFMVVAEQGQTFLSTPEKAIKTGSEFYVDIMTRDVPDVYGVHLTLRFDASQISVIGSTENQEGGLVEHGNFFDNDRLYVLQNQTDSNHGSVSYIVSQIAPAQSVSGNGRIARVFFKAKESATQAAIELVQADFGTKKGEKLTFSKGAPLSFEFSAAYSQAPKAPNDLPFIQITLIALTIIGLIIMVLAFKRRKICFTNRTHNSGLVRNI</sequence>
<dbReference type="Gene3D" id="2.60.40.680">
    <property type="match status" value="1"/>
</dbReference>
<dbReference type="GO" id="GO:0000272">
    <property type="term" value="P:polysaccharide catabolic process"/>
    <property type="evidence" value="ECO:0007669"/>
    <property type="project" value="InterPro"/>
</dbReference>
<dbReference type="CDD" id="cd08547">
    <property type="entry name" value="Type_II_cohesin"/>
    <property type="match status" value="1"/>
</dbReference>
<feature type="transmembrane region" description="Helical" evidence="1">
    <location>
        <begin position="181"/>
        <end position="201"/>
    </location>
</feature>
<dbReference type="EMBL" id="AUXT01000046">
    <property type="protein sequence ID" value="KZN55842.1"/>
    <property type="molecule type" value="Genomic_DNA"/>
</dbReference>
<dbReference type="OrthoDB" id="6290501at2"/>
<protein>
    <recommendedName>
        <fullName evidence="3">Cohesin domain-containing protein</fullName>
    </recommendedName>
</protein>
<feature type="domain" description="Cohesin" evidence="3">
    <location>
        <begin position="30"/>
        <end position="150"/>
    </location>
</feature>
<keyword evidence="1" id="KW-0472">Membrane</keyword>
<dbReference type="AlphaFoldDB" id="A0A167GN98"/>
<evidence type="ECO:0000256" key="2">
    <source>
        <dbReference type="SAM" id="SignalP"/>
    </source>
</evidence>
<evidence type="ECO:0000259" key="3">
    <source>
        <dbReference type="Pfam" id="PF00963"/>
    </source>
</evidence>
<dbReference type="Pfam" id="PF00963">
    <property type="entry name" value="Cohesin"/>
    <property type="match status" value="1"/>
</dbReference>
<dbReference type="InterPro" id="IPR008965">
    <property type="entry name" value="CBM2/CBM3_carb-bd_dom_sf"/>
</dbReference>
<accession>A0A167GN98</accession>
<dbReference type="Proteomes" id="UP000076587">
    <property type="component" value="Unassembled WGS sequence"/>
</dbReference>
<feature type="signal peptide" evidence="2">
    <location>
        <begin position="1"/>
        <end position="18"/>
    </location>
</feature>
<comment type="caution">
    <text evidence="4">The sequence shown here is derived from an EMBL/GenBank/DDBJ whole genome shotgun (WGS) entry which is preliminary data.</text>
</comment>
<proteinExistence type="predicted"/>
<dbReference type="GO" id="GO:0030246">
    <property type="term" value="F:carbohydrate binding"/>
    <property type="evidence" value="ECO:0007669"/>
    <property type="project" value="InterPro"/>
</dbReference>
<feature type="chain" id="PRO_5007887048" description="Cohesin domain-containing protein" evidence="2">
    <location>
        <begin position="19"/>
        <end position="221"/>
    </location>
</feature>
<organism evidence="4 5">
    <name type="scientific">Pseudoalteromonas luteoviolacea NCIMB 1942</name>
    <dbReference type="NCBI Taxonomy" id="1365253"/>
    <lineage>
        <taxon>Bacteria</taxon>
        <taxon>Pseudomonadati</taxon>
        <taxon>Pseudomonadota</taxon>
        <taxon>Gammaproteobacteria</taxon>
        <taxon>Alteromonadales</taxon>
        <taxon>Pseudoalteromonadaceae</taxon>
        <taxon>Pseudoalteromonas</taxon>
    </lineage>
</organism>
<dbReference type="RefSeq" id="WP_063375834.1">
    <property type="nucleotide sequence ID" value="NZ_AUXT01000046.1"/>
</dbReference>
<evidence type="ECO:0000313" key="4">
    <source>
        <dbReference type="EMBL" id="KZN55842.1"/>
    </source>
</evidence>